<protein>
    <submittedName>
        <fullName evidence="2">Uncharacterized protein</fullName>
    </submittedName>
</protein>
<keyword evidence="3" id="KW-1185">Reference proteome</keyword>
<evidence type="ECO:0000313" key="2">
    <source>
        <dbReference type="EMBL" id="KAG8592096.1"/>
    </source>
</evidence>
<dbReference type="AlphaFoldDB" id="A0AAV7D5U6"/>
<accession>A0AAV7D5U6</accession>
<name>A0AAV7D5U6_ENGPU</name>
<sequence length="90" mass="10444">MLSGHLNKIDPMLVMNIRFGLEPRTLLCKDTLSIPTCCFAFLIFLSGAVYLEQRELILLIFYVLQQDKKKKLLNISYLSLGKEMKKYISK</sequence>
<reference evidence="2" key="1">
    <citation type="thesis" date="2020" institute="ProQuest LLC" country="789 East Eisenhower Parkway, Ann Arbor, MI, USA">
        <title>Comparative Genomics and Chromosome Evolution.</title>
        <authorList>
            <person name="Mudd A.B."/>
        </authorList>
    </citation>
    <scope>NUCLEOTIDE SEQUENCE</scope>
    <source>
        <strain evidence="2">237g6f4</strain>
        <tissue evidence="2">Blood</tissue>
    </source>
</reference>
<proteinExistence type="predicted"/>
<keyword evidence="1" id="KW-0472">Membrane</keyword>
<keyword evidence="1" id="KW-1133">Transmembrane helix</keyword>
<keyword evidence="1" id="KW-0812">Transmembrane</keyword>
<organism evidence="2 3">
    <name type="scientific">Engystomops pustulosus</name>
    <name type="common">Tungara frog</name>
    <name type="synonym">Physalaemus pustulosus</name>
    <dbReference type="NCBI Taxonomy" id="76066"/>
    <lineage>
        <taxon>Eukaryota</taxon>
        <taxon>Metazoa</taxon>
        <taxon>Chordata</taxon>
        <taxon>Craniata</taxon>
        <taxon>Vertebrata</taxon>
        <taxon>Euteleostomi</taxon>
        <taxon>Amphibia</taxon>
        <taxon>Batrachia</taxon>
        <taxon>Anura</taxon>
        <taxon>Neobatrachia</taxon>
        <taxon>Hyloidea</taxon>
        <taxon>Leptodactylidae</taxon>
        <taxon>Leiuperinae</taxon>
        <taxon>Engystomops</taxon>
    </lineage>
</organism>
<comment type="caution">
    <text evidence="2">The sequence shown here is derived from an EMBL/GenBank/DDBJ whole genome shotgun (WGS) entry which is preliminary data.</text>
</comment>
<evidence type="ECO:0000313" key="3">
    <source>
        <dbReference type="Proteomes" id="UP000824782"/>
    </source>
</evidence>
<gene>
    <name evidence="2" type="ORF">GDO81_000402</name>
</gene>
<evidence type="ECO:0000256" key="1">
    <source>
        <dbReference type="SAM" id="Phobius"/>
    </source>
</evidence>
<dbReference type="Proteomes" id="UP000824782">
    <property type="component" value="Unassembled WGS sequence"/>
</dbReference>
<feature type="transmembrane region" description="Helical" evidence="1">
    <location>
        <begin position="32"/>
        <end position="51"/>
    </location>
</feature>
<dbReference type="EMBL" id="WNYA01000001">
    <property type="protein sequence ID" value="KAG8592096.1"/>
    <property type="molecule type" value="Genomic_DNA"/>
</dbReference>